<evidence type="ECO:0000313" key="7">
    <source>
        <dbReference type="Proteomes" id="UP000263595"/>
    </source>
</evidence>
<dbReference type="GO" id="GO:0003700">
    <property type="term" value="F:DNA-binding transcription factor activity"/>
    <property type="evidence" value="ECO:0007669"/>
    <property type="project" value="InterPro"/>
</dbReference>
<keyword evidence="4" id="KW-0804">Transcription</keyword>
<reference evidence="7" key="1">
    <citation type="submission" date="2018-08" db="EMBL/GenBank/DDBJ databases">
        <authorList>
            <person name="Blom J."/>
        </authorList>
    </citation>
    <scope>NUCLEOTIDE SEQUENCE [LARGE SCALE GENOMIC DNA]</scope>
    <source>
        <strain evidence="7">CCOS 865</strain>
    </source>
</reference>
<dbReference type="Pfam" id="PF12833">
    <property type="entry name" value="HTH_18"/>
    <property type="match status" value="1"/>
</dbReference>
<dbReference type="GO" id="GO:0043565">
    <property type="term" value="F:sequence-specific DNA binding"/>
    <property type="evidence" value="ECO:0007669"/>
    <property type="project" value="InterPro"/>
</dbReference>
<organism evidence="6 7">
    <name type="scientific">Pseudomonas reidholzensis</name>
    <dbReference type="NCBI Taxonomy" id="1785162"/>
    <lineage>
        <taxon>Bacteria</taxon>
        <taxon>Pseudomonadati</taxon>
        <taxon>Pseudomonadota</taxon>
        <taxon>Gammaproteobacteria</taxon>
        <taxon>Pseudomonadales</taxon>
        <taxon>Pseudomonadaceae</taxon>
        <taxon>Pseudomonas</taxon>
    </lineage>
</organism>
<evidence type="ECO:0000256" key="3">
    <source>
        <dbReference type="ARBA" id="ARBA00023159"/>
    </source>
</evidence>
<evidence type="ECO:0000313" key="6">
    <source>
        <dbReference type="EMBL" id="SYX90736.1"/>
    </source>
</evidence>
<feature type="domain" description="HTH araC/xylS-type" evidence="5">
    <location>
        <begin position="124"/>
        <end position="221"/>
    </location>
</feature>
<evidence type="ECO:0000256" key="2">
    <source>
        <dbReference type="ARBA" id="ARBA00023125"/>
    </source>
</evidence>
<gene>
    <name evidence="6" type="ORF">CCOS865_03003</name>
</gene>
<dbReference type="PANTHER" id="PTHR46796">
    <property type="entry name" value="HTH-TYPE TRANSCRIPTIONAL ACTIVATOR RHAS-RELATED"/>
    <property type="match status" value="1"/>
</dbReference>
<dbReference type="RefSeq" id="WP_119142242.1">
    <property type="nucleotide sequence ID" value="NZ_CBCSFL010000055.1"/>
</dbReference>
<proteinExistence type="predicted"/>
<dbReference type="SMART" id="SM00342">
    <property type="entry name" value="HTH_ARAC"/>
    <property type="match status" value="1"/>
</dbReference>
<name>A0A383RW86_9PSED</name>
<dbReference type="OrthoDB" id="5295226at2"/>
<dbReference type="Proteomes" id="UP000263595">
    <property type="component" value="Unassembled WGS sequence"/>
</dbReference>
<accession>A0A383RW86</accession>
<keyword evidence="1" id="KW-0805">Transcription regulation</keyword>
<protein>
    <submittedName>
        <fullName evidence="6">AraC family transcriptional regulator</fullName>
    </submittedName>
</protein>
<dbReference type="Gene3D" id="1.10.10.60">
    <property type="entry name" value="Homeodomain-like"/>
    <property type="match status" value="1"/>
</dbReference>
<keyword evidence="2" id="KW-0238">DNA-binding</keyword>
<evidence type="ECO:0000256" key="1">
    <source>
        <dbReference type="ARBA" id="ARBA00023015"/>
    </source>
</evidence>
<keyword evidence="3" id="KW-0010">Activator</keyword>
<evidence type="ECO:0000256" key="4">
    <source>
        <dbReference type="ARBA" id="ARBA00023163"/>
    </source>
</evidence>
<dbReference type="PANTHER" id="PTHR46796:SF6">
    <property type="entry name" value="ARAC SUBFAMILY"/>
    <property type="match status" value="1"/>
</dbReference>
<dbReference type="EMBL" id="UNOZ01000020">
    <property type="protein sequence ID" value="SYX90736.1"/>
    <property type="molecule type" value="Genomic_DNA"/>
</dbReference>
<dbReference type="PROSITE" id="PS01124">
    <property type="entry name" value="HTH_ARAC_FAMILY_2"/>
    <property type="match status" value="1"/>
</dbReference>
<sequence>MTVSNRQAWQGQIWLGDDHGLLVGRPGHTDRHAHYAHQVLIGLDAPVWVEVDGQRLSGPLLLVESGQEHAILSQDDPCITVFAEPLAFSSAALLAACDQGAGDPQRLARLLRDWPRPPLDARLGKALARIRGVDEHALPAEELARAATLSISQLERLFSGSLGLSVRRLVLWQRLRQALQLALAGHRLTDAALAAGFADSAHFSRSVRSQFGIRAGAALRHLRLGTLA</sequence>
<dbReference type="InterPro" id="IPR050204">
    <property type="entry name" value="AraC_XylS_family_regulators"/>
</dbReference>
<dbReference type="AlphaFoldDB" id="A0A383RW86"/>
<keyword evidence="7" id="KW-1185">Reference proteome</keyword>
<evidence type="ECO:0000259" key="5">
    <source>
        <dbReference type="PROSITE" id="PS01124"/>
    </source>
</evidence>
<dbReference type="InterPro" id="IPR018060">
    <property type="entry name" value="HTH_AraC"/>
</dbReference>